<feature type="region of interest" description="Disordered" evidence="1">
    <location>
        <begin position="60"/>
        <end position="152"/>
    </location>
</feature>
<gene>
    <name evidence="2" type="ORF">GBAR_LOCUS28377</name>
</gene>
<dbReference type="EMBL" id="CASHTH010003968">
    <property type="protein sequence ID" value="CAI8051842.1"/>
    <property type="molecule type" value="Genomic_DNA"/>
</dbReference>
<feature type="compositionally biased region" description="Low complexity" evidence="1">
    <location>
        <begin position="123"/>
        <end position="135"/>
    </location>
</feature>
<sequence length="310" mass="34259">MTRNVHDFQSVGSLSIGSQIHGSQVTLEPGAEGLHSGFRSSTPSLHSQAPHININIKVNSTESNHTSPPFPSLAPAQRETANRYPETQQPFIPRSAMRSSLHTAGATISDERPEEKREAGLGSPTTTSADSSTPTLCPMPEGKTSVPVSSKLRQTDLRRPQRVLKRKAAKETEGQKLTAEHTWRVKKSVLGRYIWNHKHHHDYIKCPKKVPIDVGCGHLNPSLSLLLYPFGLFDNNSSSMTLQIKLKVPDKCPPLLSTDTYSLTWEIRSQETKTTEGKVLSCSRAPPLVPFDRGMVYVFNFSLTQCNKGV</sequence>
<evidence type="ECO:0000313" key="2">
    <source>
        <dbReference type="EMBL" id="CAI8051842.1"/>
    </source>
</evidence>
<comment type="caution">
    <text evidence="2">The sequence shown here is derived from an EMBL/GenBank/DDBJ whole genome shotgun (WGS) entry which is preliminary data.</text>
</comment>
<feature type="region of interest" description="Disordered" evidence="1">
    <location>
        <begin position="28"/>
        <end position="47"/>
    </location>
</feature>
<evidence type="ECO:0000256" key="1">
    <source>
        <dbReference type="SAM" id="MobiDB-lite"/>
    </source>
</evidence>
<dbReference type="Proteomes" id="UP001174909">
    <property type="component" value="Unassembled WGS sequence"/>
</dbReference>
<evidence type="ECO:0000313" key="3">
    <source>
        <dbReference type="Proteomes" id="UP001174909"/>
    </source>
</evidence>
<proteinExistence type="predicted"/>
<protein>
    <submittedName>
        <fullName evidence="2">Uncharacterized protein</fullName>
    </submittedName>
</protein>
<keyword evidence="3" id="KW-1185">Reference proteome</keyword>
<dbReference type="AlphaFoldDB" id="A0AA35TPY4"/>
<name>A0AA35TPY4_GEOBA</name>
<feature type="compositionally biased region" description="Basic and acidic residues" evidence="1">
    <location>
        <begin position="109"/>
        <end position="119"/>
    </location>
</feature>
<feature type="compositionally biased region" description="Polar residues" evidence="1">
    <location>
        <begin position="38"/>
        <end position="47"/>
    </location>
</feature>
<reference evidence="2" key="1">
    <citation type="submission" date="2023-03" db="EMBL/GenBank/DDBJ databases">
        <authorList>
            <person name="Steffen K."/>
            <person name="Cardenas P."/>
        </authorList>
    </citation>
    <scope>NUCLEOTIDE SEQUENCE</scope>
</reference>
<organism evidence="2 3">
    <name type="scientific">Geodia barretti</name>
    <name type="common">Barrett's horny sponge</name>
    <dbReference type="NCBI Taxonomy" id="519541"/>
    <lineage>
        <taxon>Eukaryota</taxon>
        <taxon>Metazoa</taxon>
        <taxon>Porifera</taxon>
        <taxon>Demospongiae</taxon>
        <taxon>Heteroscleromorpha</taxon>
        <taxon>Tetractinellida</taxon>
        <taxon>Astrophorina</taxon>
        <taxon>Geodiidae</taxon>
        <taxon>Geodia</taxon>
    </lineage>
</organism>
<accession>A0AA35TPY4</accession>